<comment type="caution">
    <text evidence="1">The sequence shown here is derived from an EMBL/GenBank/DDBJ whole genome shotgun (WGS) entry which is preliminary data.</text>
</comment>
<name>A0A9D1G2F4_9FIRM</name>
<evidence type="ECO:0000313" key="2">
    <source>
        <dbReference type="Proteomes" id="UP000824140"/>
    </source>
</evidence>
<dbReference type="Proteomes" id="UP000824140">
    <property type="component" value="Unassembled WGS sequence"/>
</dbReference>
<accession>A0A9D1G2F4</accession>
<evidence type="ECO:0000313" key="1">
    <source>
        <dbReference type="EMBL" id="HIS93245.1"/>
    </source>
</evidence>
<sequence>MENILRAPQILLPGARFSLEKWAVVACDQFTSQPEYWQETQALAQGAPSALNIVYPEAWLAQGDARIAEINRTMEEYLQGVLTRQVDGYVLVERETSTGKRLGLVAEIDLAAYDYRPGSAPRIRATEGTILERIPPRVKIRENAPLETPHAMLLADDPGRTLIEPLYARRDSFELLYDFDLMQGGGHIRGWRVDGAQNAQIEEAARALEKEGLAFAVGDGNHSLAAARRCWELSGEPLARWALVEIVNVYDEALVFEPIHRAIFGGDAASLRAALRARFPAGEGAALLCGGQEEGFACSLAELQPLLDEWARQNGATIDYIHGADVARRLAAEGAASLLLPVIPKEELFAQVRLHGALPRKAFSMGAARDKRYYLECRRIRP</sequence>
<dbReference type="PANTHER" id="PTHR36454:SF1">
    <property type="entry name" value="DUF1015 DOMAIN-CONTAINING PROTEIN"/>
    <property type="match status" value="1"/>
</dbReference>
<reference evidence="1" key="1">
    <citation type="submission" date="2020-10" db="EMBL/GenBank/DDBJ databases">
        <authorList>
            <person name="Gilroy R."/>
        </authorList>
    </citation>
    <scope>NUCLEOTIDE SEQUENCE</scope>
    <source>
        <strain evidence="1">13766</strain>
    </source>
</reference>
<dbReference type="AlphaFoldDB" id="A0A9D1G2F4"/>
<dbReference type="Pfam" id="PF06245">
    <property type="entry name" value="DUF1015"/>
    <property type="match status" value="1"/>
</dbReference>
<dbReference type="EMBL" id="DVJN01000188">
    <property type="protein sequence ID" value="HIS93245.1"/>
    <property type="molecule type" value="Genomic_DNA"/>
</dbReference>
<proteinExistence type="predicted"/>
<reference evidence="1" key="2">
    <citation type="journal article" date="2021" name="PeerJ">
        <title>Extensive microbial diversity within the chicken gut microbiome revealed by metagenomics and culture.</title>
        <authorList>
            <person name="Gilroy R."/>
            <person name="Ravi A."/>
            <person name="Getino M."/>
            <person name="Pursley I."/>
            <person name="Horton D.L."/>
            <person name="Alikhan N.F."/>
            <person name="Baker D."/>
            <person name="Gharbi K."/>
            <person name="Hall N."/>
            <person name="Watson M."/>
            <person name="Adriaenssens E.M."/>
            <person name="Foster-Nyarko E."/>
            <person name="Jarju S."/>
            <person name="Secka A."/>
            <person name="Antonio M."/>
            <person name="Oren A."/>
            <person name="Chaudhuri R.R."/>
            <person name="La Ragione R."/>
            <person name="Hildebrand F."/>
            <person name="Pallen M.J."/>
        </authorList>
    </citation>
    <scope>NUCLEOTIDE SEQUENCE</scope>
    <source>
        <strain evidence="1">13766</strain>
    </source>
</reference>
<organism evidence="1 2">
    <name type="scientific">Candidatus Alectryocaccomicrobium excrementavium</name>
    <dbReference type="NCBI Taxonomy" id="2840668"/>
    <lineage>
        <taxon>Bacteria</taxon>
        <taxon>Bacillati</taxon>
        <taxon>Bacillota</taxon>
        <taxon>Clostridia</taxon>
        <taxon>Candidatus Alectryocaccomicrobium</taxon>
    </lineage>
</organism>
<gene>
    <name evidence="1" type="ORF">IAA84_09545</name>
</gene>
<dbReference type="InterPro" id="IPR008323">
    <property type="entry name" value="UCP033563"/>
</dbReference>
<protein>
    <submittedName>
        <fullName evidence="1">DUF1015 domain-containing protein</fullName>
    </submittedName>
</protein>
<dbReference type="PANTHER" id="PTHR36454">
    <property type="entry name" value="LMO2823 PROTEIN"/>
    <property type="match status" value="1"/>
</dbReference>